<dbReference type="GO" id="GO:0004497">
    <property type="term" value="F:monooxygenase activity"/>
    <property type="evidence" value="ECO:0007669"/>
    <property type="project" value="UniProtKB-KW"/>
</dbReference>
<protein>
    <submittedName>
        <fullName evidence="1">Antibiotic biosynthesis monooxygenase</fullName>
    </submittedName>
</protein>
<dbReference type="RefSeq" id="WP_085124339.1">
    <property type="nucleotide sequence ID" value="NZ_FWZX01000017.1"/>
</dbReference>
<keyword evidence="1" id="KW-0560">Oxidoreductase</keyword>
<dbReference type="Gene3D" id="3.30.70.100">
    <property type="match status" value="1"/>
</dbReference>
<proteinExistence type="predicted"/>
<evidence type="ECO:0000313" key="1">
    <source>
        <dbReference type="EMBL" id="SMF48745.1"/>
    </source>
</evidence>
<organism evidence="1 2">
    <name type="scientific">Tistlia consotensis USBA 355</name>
    <dbReference type="NCBI Taxonomy" id="560819"/>
    <lineage>
        <taxon>Bacteria</taxon>
        <taxon>Pseudomonadati</taxon>
        <taxon>Pseudomonadota</taxon>
        <taxon>Alphaproteobacteria</taxon>
        <taxon>Rhodospirillales</taxon>
        <taxon>Rhodovibrionaceae</taxon>
        <taxon>Tistlia</taxon>
    </lineage>
</organism>
<sequence length="120" mass="13837">MAMVPLAKSGNYLHIYDFRVLPGHEEEFIRLFEEFDYSDGNPMHKSPAQVKDGVLCRDTEDPGRFFLIAEWADIEEHARIRKILAEEIKPAFIKYIEGGKFVPKYVQVVSSTPQHLLDKA</sequence>
<gene>
    <name evidence="1" type="ORF">SAMN05428998_117114</name>
</gene>
<dbReference type="Proteomes" id="UP000192917">
    <property type="component" value="Unassembled WGS sequence"/>
</dbReference>
<accession>A0A1Y6C8W5</accession>
<reference evidence="1 2" key="1">
    <citation type="submission" date="2017-04" db="EMBL/GenBank/DDBJ databases">
        <authorList>
            <person name="Afonso C.L."/>
            <person name="Miller P.J."/>
            <person name="Scott M.A."/>
            <person name="Spackman E."/>
            <person name="Goraichik I."/>
            <person name="Dimitrov K.M."/>
            <person name="Suarez D.L."/>
            <person name="Swayne D.E."/>
        </authorList>
    </citation>
    <scope>NUCLEOTIDE SEQUENCE [LARGE SCALE GENOMIC DNA]</scope>
    <source>
        <strain evidence="1 2">USBA 355</strain>
    </source>
</reference>
<dbReference type="EMBL" id="FWZX01000017">
    <property type="protein sequence ID" value="SMF48745.1"/>
    <property type="molecule type" value="Genomic_DNA"/>
</dbReference>
<dbReference type="SUPFAM" id="SSF54909">
    <property type="entry name" value="Dimeric alpha+beta barrel"/>
    <property type="match status" value="1"/>
</dbReference>
<dbReference type="AlphaFoldDB" id="A0A1Y6C8W5"/>
<dbReference type="InterPro" id="IPR011008">
    <property type="entry name" value="Dimeric_a/b-barrel"/>
</dbReference>
<name>A0A1Y6C8W5_9PROT</name>
<evidence type="ECO:0000313" key="2">
    <source>
        <dbReference type="Proteomes" id="UP000192917"/>
    </source>
</evidence>
<keyword evidence="2" id="KW-1185">Reference proteome</keyword>
<keyword evidence="1" id="KW-0503">Monooxygenase</keyword>
<dbReference type="STRING" id="560819.SAMN05428998_117114"/>